<accession>A0A2A6M5R5</accession>
<organism evidence="2 3">
    <name type="scientific">Rhizobium fredii</name>
    <name type="common">Sinorhizobium fredii</name>
    <dbReference type="NCBI Taxonomy" id="380"/>
    <lineage>
        <taxon>Bacteria</taxon>
        <taxon>Pseudomonadati</taxon>
        <taxon>Pseudomonadota</taxon>
        <taxon>Alphaproteobacteria</taxon>
        <taxon>Hyphomicrobiales</taxon>
        <taxon>Rhizobiaceae</taxon>
        <taxon>Sinorhizobium/Ensifer group</taxon>
        <taxon>Sinorhizobium</taxon>
    </lineage>
</organism>
<dbReference type="Proteomes" id="UP000220353">
    <property type="component" value="Unassembled WGS sequence"/>
</dbReference>
<dbReference type="InterPro" id="IPR041698">
    <property type="entry name" value="Methyltransf_25"/>
</dbReference>
<dbReference type="EMBL" id="NWTC01000002">
    <property type="protein sequence ID" value="PDT49729.1"/>
    <property type="molecule type" value="Genomic_DNA"/>
</dbReference>
<evidence type="ECO:0000313" key="2">
    <source>
        <dbReference type="EMBL" id="PDT49729.1"/>
    </source>
</evidence>
<dbReference type="CDD" id="cd02440">
    <property type="entry name" value="AdoMet_MTases"/>
    <property type="match status" value="1"/>
</dbReference>
<dbReference type="AlphaFoldDB" id="A0A2A6M5R5"/>
<dbReference type="GO" id="GO:0032259">
    <property type="term" value="P:methylation"/>
    <property type="evidence" value="ECO:0007669"/>
    <property type="project" value="UniProtKB-KW"/>
</dbReference>
<name>A0A2A6M5R5_RHIFR</name>
<dbReference type="InterPro" id="IPR029063">
    <property type="entry name" value="SAM-dependent_MTases_sf"/>
</dbReference>
<reference evidence="2 3" key="1">
    <citation type="submission" date="2017-09" db="EMBL/GenBank/DDBJ databases">
        <title>Comparative genomics of rhizobia isolated from Phaseolus vulgaris in China.</title>
        <authorList>
            <person name="Tong W."/>
        </authorList>
    </citation>
    <scope>NUCLEOTIDE SEQUENCE [LARGE SCALE GENOMIC DNA]</scope>
    <source>
        <strain evidence="2 3">PCH1</strain>
    </source>
</reference>
<comment type="caution">
    <text evidence="2">The sequence shown here is derived from an EMBL/GenBank/DDBJ whole genome shotgun (WGS) entry which is preliminary data.</text>
</comment>
<gene>
    <name evidence="2" type="ORF">CO661_03490</name>
</gene>
<dbReference type="Gene3D" id="3.40.50.150">
    <property type="entry name" value="Vaccinia Virus protein VP39"/>
    <property type="match status" value="1"/>
</dbReference>
<sequence length="245" mass="26576">MVALDPLELLFGGMGKLGPGSNADTLQALRSLPKDHFDLVVDAGCGAGRQTLVLATALGVTIHAVDSHQPFLDELRRRAEDAGVASRIQTHCMDMSDIPTVFSSIDLLWSEGAAYNIGFADALAQWAPALRSGGFVVVSELAWLSDAAPAAARDFFRAGYPDMKLTTENIRLAQEAGYRVLGTHTLPRAAWIDDYYEVLEPRATTLASHQDAAVRALAQETLKEIEVFETAGDSYGYVFYLLQRS</sequence>
<feature type="domain" description="Methyltransferase" evidence="1">
    <location>
        <begin position="40"/>
        <end position="134"/>
    </location>
</feature>
<proteinExistence type="predicted"/>
<keyword evidence="2" id="KW-0808">Transferase</keyword>
<dbReference type="SUPFAM" id="SSF53335">
    <property type="entry name" value="S-adenosyl-L-methionine-dependent methyltransferases"/>
    <property type="match status" value="1"/>
</dbReference>
<dbReference type="GO" id="GO:0008168">
    <property type="term" value="F:methyltransferase activity"/>
    <property type="evidence" value="ECO:0007669"/>
    <property type="project" value="UniProtKB-KW"/>
</dbReference>
<dbReference type="RefSeq" id="WP_042775972.1">
    <property type="nucleotide sequence ID" value="NZ_NWTC01000002.1"/>
</dbReference>
<evidence type="ECO:0000313" key="3">
    <source>
        <dbReference type="Proteomes" id="UP000220353"/>
    </source>
</evidence>
<protein>
    <submittedName>
        <fullName evidence="2">Class I SAM-dependent methyltransferase</fullName>
    </submittedName>
</protein>
<keyword evidence="2" id="KW-0489">Methyltransferase</keyword>
<dbReference type="Pfam" id="PF13649">
    <property type="entry name" value="Methyltransf_25"/>
    <property type="match status" value="1"/>
</dbReference>
<evidence type="ECO:0000259" key="1">
    <source>
        <dbReference type="Pfam" id="PF13649"/>
    </source>
</evidence>